<dbReference type="Gene3D" id="3.10.100.10">
    <property type="entry name" value="Mannose-Binding Protein A, subunit A"/>
    <property type="match status" value="1"/>
</dbReference>
<evidence type="ECO:0000256" key="1">
    <source>
        <dbReference type="ARBA" id="ARBA00022734"/>
    </source>
</evidence>
<dbReference type="Proteomes" id="UP000008672">
    <property type="component" value="Unassembled WGS sequence"/>
</dbReference>
<dbReference type="EMBL" id="AFYH01169621">
    <property type="status" value="NOT_ANNOTATED_CDS"/>
    <property type="molecule type" value="Genomic_DNA"/>
</dbReference>
<dbReference type="eggNOG" id="KOG4297">
    <property type="taxonomic scope" value="Eukaryota"/>
</dbReference>
<keyword evidence="1" id="KW-0430">Lectin</keyword>
<dbReference type="InterPro" id="IPR016186">
    <property type="entry name" value="C-type_lectin-like/link_sf"/>
</dbReference>
<dbReference type="SUPFAM" id="SSF56436">
    <property type="entry name" value="C-type lectin-like"/>
    <property type="match status" value="1"/>
</dbReference>
<dbReference type="InParanoid" id="H3A069"/>
<dbReference type="Pfam" id="PF00059">
    <property type="entry name" value="Lectin_C"/>
    <property type="match status" value="1"/>
</dbReference>
<protein>
    <recommendedName>
        <fullName evidence="2">C-type lectin domain-containing protein</fullName>
    </recommendedName>
</protein>
<dbReference type="OMA" id="EPNNMYS"/>
<dbReference type="InterPro" id="IPR033989">
    <property type="entry name" value="CD209-like_CTLD"/>
</dbReference>
<keyword evidence="4" id="KW-1185">Reference proteome</keyword>
<dbReference type="AlphaFoldDB" id="H3A069"/>
<evidence type="ECO:0000259" key="2">
    <source>
        <dbReference type="PROSITE" id="PS50041"/>
    </source>
</evidence>
<dbReference type="PANTHER" id="PTHR22803">
    <property type="entry name" value="MANNOSE, PHOSPHOLIPASE, LECTIN RECEPTOR RELATED"/>
    <property type="match status" value="1"/>
</dbReference>
<dbReference type="InterPro" id="IPR050111">
    <property type="entry name" value="C-type_lectin/snaclec_domain"/>
</dbReference>
<evidence type="ECO:0000313" key="4">
    <source>
        <dbReference type="Proteomes" id="UP000008672"/>
    </source>
</evidence>
<dbReference type="InterPro" id="IPR016187">
    <property type="entry name" value="CTDL_fold"/>
</dbReference>
<dbReference type="HOGENOM" id="CLU_049894_10_2_1"/>
<dbReference type="SMART" id="SM00034">
    <property type="entry name" value="CLECT"/>
    <property type="match status" value="1"/>
</dbReference>
<dbReference type="FunCoup" id="H3A069">
    <property type="interactions" value="204"/>
</dbReference>
<reference evidence="4" key="1">
    <citation type="submission" date="2011-08" db="EMBL/GenBank/DDBJ databases">
        <title>The draft genome of Latimeria chalumnae.</title>
        <authorList>
            <person name="Di Palma F."/>
            <person name="Alfoldi J."/>
            <person name="Johnson J."/>
            <person name="Berlin A."/>
            <person name="Gnerre S."/>
            <person name="Jaffe D."/>
            <person name="MacCallum I."/>
            <person name="Young S."/>
            <person name="Walker B.J."/>
            <person name="Lander E."/>
            <person name="Lindblad-Toh K."/>
        </authorList>
    </citation>
    <scope>NUCLEOTIDE SEQUENCE [LARGE SCALE GENOMIC DNA]</scope>
    <source>
        <strain evidence="4">Wild caught</strain>
    </source>
</reference>
<dbReference type="GeneTree" id="ENSGT01030000234575"/>
<dbReference type="PROSITE" id="PS50041">
    <property type="entry name" value="C_TYPE_LECTIN_2"/>
    <property type="match status" value="1"/>
</dbReference>
<evidence type="ECO:0000313" key="3">
    <source>
        <dbReference type="Ensembl" id="ENSLACP00000003040.1"/>
    </source>
</evidence>
<sequence>ELNQMCKRTDESGSGSNWKCCPRDWLMFGGSCYFFSSDAMNWMASEDNCSSLGAHLIVITSREEQEELIQQHVRVPYWIGLTDQGSEGSWRWVDGTPYNHPISFWIESNPNNRAGNENCGTVGGWSGYRALRWNDHNCESSLNRICEKTAST</sequence>
<dbReference type="CDD" id="cd03590">
    <property type="entry name" value="CLECT_DC-SIGN_like"/>
    <property type="match status" value="1"/>
</dbReference>
<organism evidence="3 4">
    <name type="scientific">Latimeria chalumnae</name>
    <name type="common">Coelacanth</name>
    <dbReference type="NCBI Taxonomy" id="7897"/>
    <lineage>
        <taxon>Eukaryota</taxon>
        <taxon>Metazoa</taxon>
        <taxon>Chordata</taxon>
        <taxon>Craniata</taxon>
        <taxon>Vertebrata</taxon>
        <taxon>Euteleostomi</taxon>
        <taxon>Coelacanthiformes</taxon>
        <taxon>Coelacanthidae</taxon>
        <taxon>Latimeria</taxon>
    </lineage>
</organism>
<name>H3A069_LATCH</name>
<dbReference type="InterPro" id="IPR001304">
    <property type="entry name" value="C-type_lectin-like"/>
</dbReference>
<reference evidence="3" key="2">
    <citation type="submission" date="2025-08" db="UniProtKB">
        <authorList>
            <consortium name="Ensembl"/>
        </authorList>
    </citation>
    <scope>IDENTIFICATION</scope>
</reference>
<accession>H3A069</accession>
<proteinExistence type="predicted"/>
<dbReference type="Ensembl" id="ENSLACT00000003067.1">
    <property type="protein sequence ID" value="ENSLACP00000003040.1"/>
    <property type="gene ID" value="ENSLACG00000002720.1"/>
</dbReference>
<dbReference type="EMBL" id="AFYH01169620">
    <property type="status" value="NOT_ANNOTATED_CDS"/>
    <property type="molecule type" value="Genomic_DNA"/>
</dbReference>
<feature type="domain" description="C-type lectin" evidence="2">
    <location>
        <begin position="28"/>
        <end position="147"/>
    </location>
</feature>
<reference evidence="3" key="3">
    <citation type="submission" date="2025-09" db="UniProtKB">
        <authorList>
            <consortium name="Ensembl"/>
        </authorList>
    </citation>
    <scope>IDENTIFICATION</scope>
</reference>
<dbReference type="GO" id="GO:0030246">
    <property type="term" value="F:carbohydrate binding"/>
    <property type="evidence" value="ECO:0007669"/>
    <property type="project" value="UniProtKB-KW"/>
</dbReference>